<comment type="caution">
    <text evidence="2">The sequence shown here is derived from an EMBL/GenBank/DDBJ whole genome shotgun (WGS) entry which is preliminary data.</text>
</comment>
<name>A0ABW2IMF9_9PROT</name>
<accession>A0ABW2IMF9</accession>
<evidence type="ECO:0000313" key="2">
    <source>
        <dbReference type="EMBL" id="MFC7292330.1"/>
    </source>
</evidence>
<evidence type="ECO:0000313" key="3">
    <source>
        <dbReference type="Proteomes" id="UP001596492"/>
    </source>
</evidence>
<dbReference type="Proteomes" id="UP001596492">
    <property type="component" value="Unassembled WGS sequence"/>
</dbReference>
<reference evidence="3" key="1">
    <citation type="journal article" date="2019" name="Int. J. Syst. Evol. Microbiol.">
        <title>The Global Catalogue of Microorganisms (GCM) 10K type strain sequencing project: providing services to taxonomists for standard genome sequencing and annotation.</title>
        <authorList>
            <consortium name="The Broad Institute Genomics Platform"/>
            <consortium name="The Broad Institute Genome Sequencing Center for Infectious Disease"/>
            <person name="Wu L."/>
            <person name="Ma J."/>
        </authorList>
    </citation>
    <scope>NUCLEOTIDE SEQUENCE [LARGE SCALE GENOMIC DNA]</scope>
    <source>
        <strain evidence="3">CCUG 51308</strain>
    </source>
</reference>
<dbReference type="EMBL" id="JBHTBR010000005">
    <property type="protein sequence ID" value="MFC7292330.1"/>
    <property type="molecule type" value="Genomic_DNA"/>
</dbReference>
<sequence>MASGKITGLAILAATLAATGCSSSGSSDQAAVRKVSVNDKQQAGIGVNAYLWRASLDTISFMPLKSADPYGGVINSDWYANPELPDERFKTTVYILDTRLRADGVTVSVQKEILVDGNWQTAKVDEGTSIALENAILSRARELRLSSIVE</sequence>
<gene>
    <name evidence="2" type="ORF">ACFQS8_11930</name>
</gene>
<dbReference type="RefSeq" id="WP_382167679.1">
    <property type="nucleotide sequence ID" value="NZ_JBHTBR010000005.1"/>
</dbReference>
<dbReference type="PROSITE" id="PS51257">
    <property type="entry name" value="PROKAR_LIPOPROTEIN"/>
    <property type="match status" value="1"/>
</dbReference>
<keyword evidence="3" id="KW-1185">Reference proteome</keyword>
<feature type="chain" id="PRO_5046046707" evidence="1">
    <location>
        <begin position="18"/>
        <end position="150"/>
    </location>
</feature>
<organism evidence="2 3">
    <name type="scientific">Hirschia litorea</name>
    <dbReference type="NCBI Taxonomy" id="1199156"/>
    <lineage>
        <taxon>Bacteria</taxon>
        <taxon>Pseudomonadati</taxon>
        <taxon>Pseudomonadota</taxon>
        <taxon>Alphaproteobacteria</taxon>
        <taxon>Hyphomonadales</taxon>
        <taxon>Hyphomonadaceae</taxon>
        <taxon>Hirschia</taxon>
    </lineage>
</organism>
<keyword evidence="1" id="KW-0732">Signal</keyword>
<dbReference type="InterPro" id="IPR021959">
    <property type="entry name" value="DUF3576"/>
</dbReference>
<proteinExistence type="predicted"/>
<protein>
    <submittedName>
        <fullName evidence="2">DUF3576 domain-containing protein</fullName>
    </submittedName>
</protein>
<feature type="signal peptide" evidence="1">
    <location>
        <begin position="1"/>
        <end position="17"/>
    </location>
</feature>
<evidence type="ECO:0000256" key="1">
    <source>
        <dbReference type="SAM" id="SignalP"/>
    </source>
</evidence>
<dbReference type="Pfam" id="PF12100">
    <property type="entry name" value="DUF3576"/>
    <property type="match status" value="1"/>
</dbReference>